<evidence type="ECO:0000256" key="8">
    <source>
        <dbReference type="SAM" id="MobiDB-lite"/>
    </source>
</evidence>
<keyword evidence="4 7" id="KW-0812">Transmembrane</keyword>
<feature type="transmembrane region" description="Helical" evidence="7">
    <location>
        <begin position="139"/>
        <end position="157"/>
    </location>
</feature>
<dbReference type="PANTHER" id="PTHR30193">
    <property type="entry name" value="ABC TRANSPORTER PERMEASE PROTEIN"/>
    <property type="match status" value="1"/>
</dbReference>
<dbReference type="PROSITE" id="PS50928">
    <property type="entry name" value="ABC_TM1"/>
    <property type="match status" value="1"/>
</dbReference>
<feature type="domain" description="ABC transmembrane type-1" evidence="9">
    <location>
        <begin position="102"/>
        <end position="315"/>
    </location>
</feature>
<feature type="transmembrane region" description="Helical" evidence="7">
    <location>
        <begin position="187"/>
        <end position="211"/>
    </location>
</feature>
<dbReference type="GO" id="GO:0005886">
    <property type="term" value="C:plasma membrane"/>
    <property type="evidence" value="ECO:0007669"/>
    <property type="project" value="UniProtKB-SubCell"/>
</dbReference>
<name>A0A840W0F8_9ACTN</name>
<dbReference type="Gene3D" id="1.10.3720.10">
    <property type="entry name" value="MetI-like"/>
    <property type="match status" value="1"/>
</dbReference>
<evidence type="ECO:0000256" key="2">
    <source>
        <dbReference type="ARBA" id="ARBA00022448"/>
    </source>
</evidence>
<keyword evidence="11" id="KW-1185">Reference proteome</keyword>
<dbReference type="Proteomes" id="UP000579647">
    <property type="component" value="Unassembled WGS sequence"/>
</dbReference>
<dbReference type="EMBL" id="JACHDO010000001">
    <property type="protein sequence ID" value="MBB5490280.1"/>
    <property type="molecule type" value="Genomic_DNA"/>
</dbReference>
<sequence>MTALLHGKTEAGTADESGTGAKPPRTRRKAATSRGGNRRYENLAALGFLGPWFLGLALITAGPLMASLYFSFTDYNLIGDHQWVGLENYERMVTDTRLHSALRVTFVYVFVSVPLQLAMALALAMVLDRGLRGLALYRSVYYLPSLLGGSVAVAILWRQVFGANGLINQVLGFFGIQGEGWVSHPDYALGTLVILNVWTFGAPMVIFLAGLRQIPAMYYEAAAVDGASPLRRFWHITIPMLTPIIFFNLVLQIINAFQTFTQAFIVSGGTGGPSDSTLFYTLYLYQRGFGAFDMGYASAMAWLLLMIIGGFTAVNFLASKFWVFYGD</sequence>
<keyword evidence="5 7" id="KW-1133">Transmembrane helix</keyword>
<dbReference type="Pfam" id="PF00528">
    <property type="entry name" value="BPD_transp_1"/>
    <property type="match status" value="1"/>
</dbReference>
<feature type="transmembrane region" description="Helical" evidence="7">
    <location>
        <begin position="297"/>
        <end position="318"/>
    </location>
</feature>
<evidence type="ECO:0000256" key="5">
    <source>
        <dbReference type="ARBA" id="ARBA00022989"/>
    </source>
</evidence>
<proteinExistence type="inferred from homology"/>
<dbReference type="SUPFAM" id="SSF161098">
    <property type="entry name" value="MetI-like"/>
    <property type="match status" value="1"/>
</dbReference>
<comment type="caution">
    <text evidence="10">The sequence shown here is derived from an EMBL/GenBank/DDBJ whole genome shotgun (WGS) entry which is preliminary data.</text>
</comment>
<feature type="transmembrane region" description="Helical" evidence="7">
    <location>
        <begin position="106"/>
        <end position="127"/>
    </location>
</feature>
<dbReference type="RefSeq" id="WP_184363465.1">
    <property type="nucleotide sequence ID" value="NZ_BAAAKM010000119.1"/>
</dbReference>
<dbReference type="GO" id="GO:0055085">
    <property type="term" value="P:transmembrane transport"/>
    <property type="evidence" value="ECO:0007669"/>
    <property type="project" value="InterPro"/>
</dbReference>
<dbReference type="PANTHER" id="PTHR30193:SF1">
    <property type="entry name" value="ABC TRANSPORTER PERMEASE PROTEIN YESP-RELATED"/>
    <property type="match status" value="1"/>
</dbReference>
<protein>
    <submittedName>
        <fullName evidence="10">Multiple sugar transport system permease protein</fullName>
    </submittedName>
</protein>
<feature type="region of interest" description="Disordered" evidence="8">
    <location>
        <begin position="1"/>
        <end position="35"/>
    </location>
</feature>
<evidence type="ECO:0000259" key="9">
    <source>
        <dbReference type="PROSITE" id="PS50928"/>
    </source>
</evidence>
<dbReference type="InterPro" id="IPR051393">
    <property type="entry name" value="ABC_transporter_permease"/>
</dbReference>
<organism evidence="10 11">
    <name type="scientific">Nocardiopsis metallicus</name>
    <dbReference type="NCBI Taxonomy" id="179819"/>
    <lineage>
        <taxon>Bacteria</taxon>
        <taxon>Bacillati</taxon>
        <taxon>Actinomycetota</taxon>
        <taxon>Actinomycetes</taxon>
        <taxon>Streptosporangiales</taxon>
        <taxon>Nocardiopsidaceae</taxon>
        <taxon>Nocardiopsis</taxon>
    </lineage>
</organism>
<dbReference type="InterPro" id="IPR035906">
    <property type="entry name" value="MetI-like_sf"/>
</dbReference>
<evidence type="ECO:0000256" key="3">
    <source>
        <dbReference type="ARBA" id="ARBA00022475"/>
    </source>
</evidence>
<evidence type="ECO:0000256" key="4">
    <source>
        <dbReference type="ARBA" id="ARBA00022692"/>
    </source>
</evidence>
<reference evidence="10 11" key="1">
    <citation type="submission" date="2020-08" db="EMBL/GenBank/DDBJ databases">
        <title>Sequencing the genomes of 1000 actinobacteria strains.</title>
        <authorList>
            <person name="Klenk H.-P."/>
        </authorList>
    </citation>
    <scope>NUCLEOTIDE SEQUENCE [LARGE SCALE GENOMIC DNA]</scope>
    <source>
        <strain evidence="10 11">DSM 44598</strain>
    </source>
</reference>
<keyword evidence="10" id="KW-0762">Sugar transport</keyword>
<dbReference type="CDD" id="cd06261">
    <property type="entry name" value="TM_PBP2"/>
    <property type="match status" value="1"/>
</dbReference>
<keyword evidence="3" id="KW-1003">Cell membrane</keyword>
<keyword evidence="2 7" id="KW-0813">Transport</keyword>
<feature type="transmembrane region" description="Helical" evidence="7">
    <location>
        <begin position="232"/>
        <end position="254"/>
    </location>
</feature>
<comment type="similarity">
    <text evidence="7">Belongs to the binding-protein-dependent transport system permease family.</text>
</comment>
<dbReference type="InterPro" id="IPR000515">
    <property type="entry name" value="MetI-like"/>
</dbReference>
<comment type="subcellular location">
    <subcellularLocation>
        <location evidence="1 7">Cell membrane</location>
        <topology evidence="1 7">Multi-pass membrane protein</topology>
    </subcellularLocation>
</comment>
<gene>
    <name evidence="10" type="ORF">HNR07_001417</name>
</gene>
<dbReference type="AlphaFoldDB" id="A0A840W0F8"/>
<accession>A0A840W0F8</accession>
<evidence type="ECO:0000313" key="10">
    <source>
        <dbReference type="EMBL" id="MBB5490280.1"/>
    </source>
</evidence>
<keyword evidence="6 7" id="KW-0472">Membrane</keyword>
<evidence type="ECO:0000313" key="11">
    <source>
        <dbReference type="Proteomes" id="UP000579647"/>
    </source>
</evidence>
<feature type="transmembrane region" description="Helical" evidence="7">
    <location>
        <begin position="43"/>
        <end position="70"/>
    </location>
</feature>
<evidence type="ECO:0000256" key="7">
    <source>
        <dbReference type="RuleBase" id="RU363032"/>
    </source>
</evidence>
<evidence type="ECO:0000256" key="6">
    <source>
        <dbReference type="ARBA" id="ARBA00023136"/>
    </source>
</evidence>
<evidence type="ECO:0000256" key="1">
    <source>
        <dbReference type="ARBA" id="ARBA00004651"/>
    </source>
</evidence>